<reference evidence="1" key="1">
    <citation type="submission" date="2018-11" db="EMBL/GenBank/DDBJ databases">
        <title>The sequence and de novo assembly of Larimichthys crocea genome using PacBio and Hi-C technologies.</title>
        <authorList>
            <person name="Xu P."/>
            <person name="Chen B."/>
            <person name="Zhou Z."/>
            <person name="Ke Q."/>
            <person name="Wu Y."/>
            <person name="Bai H."/>
            <person name="Pu F."/>
        </authorList>
    </citation>
    <scope>NUCLEOTIDE SEQUENCE</scope>
    <source>
        <tissue evidence="1">Muscle</tissue>
    </source>
</reference>
<proteinExistence type="predicted"/>
<evidence type="ECO:0000313" key="2">
    <source>
        <dbReference type="Proteomes" id="UP000793456"/>
    </source>
</evidence>
<gene>
    <name evidence="1" type="ORF">E3U43_022902</name>
</gene>
<accession>A0ACD3R4C4</accession>
<protein>
    <submittedName>
        <fullName evidence="1">Uncharacterized protein</fullName>
    </submittedName>
</protein>
<evidence type="ECO:0000313" key="1">
    <source>
        <dbReference type="EMBL" id="TMS14422.1"/>
    </source>
</evidence>
<dbReference type="EMBL" id="CM011683">
    <property type="protein sequence ID" value="TMS14422.1"/>
    <property type="molecule type" value="Genomic_DNA"/>
</dbReference>
<organism evidence="1 2">
    <name type="scientific">Larimichthys crocea</name>
    <name type="common">Large yellow croaker</name>
    <name type="synonym">Pseudosciaena crocea</name>
    <dbReference type="NCBI Taxonomy" id="215358"/>
    <lineage>
        <taxon>Eukaryota</taxon>
        <taxon>Metazoa</taxon>
        <taxon>Chordata</taxon>
        <taxon>Craniata</taxon>
        <taxon>Vertebrata</taxon>
        <taxon>Euteleostomi</taxon>
        <taxon>Actinopterygii</taxon>
        <taxon>Neopterygii</taxon>
        <taxon>Teleostei</taxon>
        <taxon>Neoteleostei</taxon>
        <taxon>Acanthomorphata</taxon>
        <taxon>Eupercaria</taxon>
        <taxon>Sciaenidae</taxon>
        <taxon>Larimichthys</taxon>
    </lineage>
</organism>
<keyword evidence="2" id="KW-1185">Reference proteome</keyword>
<comment type="caution">
    <text evidence="1">The sequence shown here is derived from an EMBL/GenBank/DDBJ whole genome shotgun (WGS) entry which is preliminary data.</text>
</comment>
<sequence>MPLYIPSPSQGRGLKPHFAQLARLYVVVPDCPAGGYPQPTGTAWSSSLPSFPSRADRFSVAT</sequence>
<name>A0ACD3R4C4_LARCR</name>
<dbReference type="Proteomes" id="UP000793456">
    <property type="component" value="Chromosome X"/>
</dbReference>